<dbReference type="EMBL" id="JADGJW010000188">
    <property type="protein sequence ID" value="KAJ3222171.1"/>
    <property type="molecule type" value="Genomic_DNA"/>
</dbReference>
<feature type="transmembrane region" description="Helical" evidence="2">
    <location>
        <begin position="132"/>
        <end position="153"/>
    </location>
</feature>
<feature type="transmembrane region" description="Helical" evidence="2">
    <location>
        <begin position="692"/>
        <end position="710"/>
    </location>
</feature>
<comment type="caution">
    <text evidence="3">The sequence shown here is derived from an EMBL/GenBank/DDBJ whole genome shotgun (WGS) entry which is preliminary data.</text>
</comment>
<feature type="transmembrane region" description="Helical" evidence="2">
    <location>
        <begin position="305"/>
        <end position="327"/>
    </location>
</feature>
<evidence type="ECO:0000256" key="2">
    <source>
        <dbReference type="SAM" id="Phobius"/>
    </source>
</evidence>
<name>A0AAD5Y0N9_9FUNG</name>
<feature type="region of interest" description="Disordered" evidence="1">
    <location>
        <begin position="478"/>
        <end position="498"/>
    </location>
</feature>
<feature type="transmembrane region" description="Helical" evidence="2">
    <location>
        <begin position="347"/>
        <end position="365"/>
    </location>
</feature>
<evidence type="ECO:0000313" key="4">
    <source>
        <dbReference type="Proteomes" id="UP001211065"/>
    </source>
</evidence>
<keyword evidence="2" id="KW-0812">Transmembrane</keyword>
<proteinExistence type="predicted"/>
<protein>
    <submittedName>
        <fullName evidence="3">Uncharacterized protein</fullName>
    </submittedName>
</protein>
<keyword evidence="4" id="KW-1185">Reference proteome</keyword>
<dbReference type="AlphaFoldDB" id="A0AAD5Y0N9"/>
<feature type="transmembrane region" description="Helical" evidence="2">
    <location>
        <begin position="211"/>
        <end position="237"/>
    </location>
</feature>
<reference evidence="3" key="1">
    <citation type="submission" date="2020-05" db="EMBL/GenBank/DDBJ databases">
        <title>Phylogenomic resolution of chytrid fungi.</title>
        <authorList>
            <person name="Stajich J.E."/>
            <person name="Amses K."/>
            <person name="Simmons R."/>
            <person name="Seto K."/>
            <person name="Myers J."/>
            <person name="Bonds A."/>
            <person name="Quandt C.A."/>
            <person name="Barry K."/>
            <person name="Liu P."/>
            <person name="Grigoriev I."/>
            <person name="Longcore J.E."/>
            <person name="James T.Y."/>
        </authorList>
    </citation>
    <scope>NUCLEOTIDE SEQUENCE</scope>
    <source>
        <strain evidence="3">JEL0476</strain>
    </source>
</reference>
<keyword evidence="2" id="KW-0472">Membrane</keyword>
<gene>
    <name evidence="3" type="ORF">HK099_002604</name>
</gene>
<feature type="transmembrane region" description="Helical" evidence="2">
    <location>
        <begin position="652"/>
        <end position="672"/>
    </location>
</feature>
<dbReference type="Proteomes" id="UP001211065">
    <property type="component" value="Unassembled WGS sequence"/>
</dbReference>
<evidence type="ECO:0000313" key="3">
    <source>
        <dbReference type="EMBL" id="KAJ3222171.1"/>
    </source>
</evidence>
<feature type="transmembrane region" description="Helical" evidence="2">
    <location>
        <begin position="168"/>
        <end position="190"/>
    </location>
</feature>
<organism evidence="3 4">
    <name type="scientific">Clydaea vesicula</name>
    <dbReference type="NCBI Taxonomy" id="447962"/>
    <lineage>
        <taxon>Eukaryota</taxon>
        <taxon>Fungi</taxon>
        <taxon>Fungi incertae sedis</taxon>
        <taxon>Chytridiomycota</taxon>
        <taxon>Chytridiomycota incertae sedis</taxon>
        <taxon>Chytridiomycetes</taxon>
        <taxon>Lobulomycetales</taxon>
        <taxon>Lobulomycetaceae</taxon>
        <taxon>Clydaea</taxon>
    </lineage>
</organism>
<evidence type="ECO:0000256" key="1">
    <source>
        <dbReference type="SAM" id="MobiDB-lite"/>
    </source>
</evidence>
<feature type="region of interest" description="Disordered" evidence="1">
    <location>
        <begin position="562"/>
        <end position="581"/>
    </location>
</feature>
<feature type="transmembrane region" description="Helical" evidence="2">
    <location>
        <begin position="243"/>
        <end position="262"/>
    </location>
</feature>
<accession>A0AAD5Y0N9</accession>
<keyword evidence="2" id="KW-1133">Transmembrane helix</keyword>
<sequence>MSRSNPLLEKTNNTIEINSTHSRSLSFDDIQNKNIKKICEKNIEHDHQIAMDLLVNLFIKYKGLIRAKSPLHNQLRIDVSVKNNDSINNKINYNEVINSSALSIELNTLNDQKKLNLNSNQLNKNETILSSLYCFISTFILPSMFIPIIFYVIPLQNPYDENGYSANWAWAGIILPSACISLSIFPTYLVSTIMGAIPSSTRNFVWRFSSITVSSGITVGFYSILASLSPILFYSIVPTGFPVPLTPLFLGPLVSFVSIYTARYIRLSSDWKLPTENTVNNNKNNHPNTVTFNHIKYIASRINQAVVNISAIYTLSMIASALLIFLFDKNLFLNSNADYNLEKLNYPFVNFIIILSALSLGKFITKKKMKQILTLEGVKRSSQQDISNNENKNIIEHVVIIGTEIWWNLSEILLLLMLDSQTSQVFFVPLIASLEFFYFLFKVLKSWLCLVKPNLDLESDTKSPETVVSIDTFDEKALPSPYSPRLPQSNNRHRTNSIERKGERLRALSAQPNFGSSAQLHDVLNKNHTEIDSSNPTSPRLRSASVKLRHDSEVRSPIKRWQDSSDIASPTRQKWDSADTTSAATLTPTTAVESFPSPTQINSIQLIPIQNLMVKTYLTNITKLTGVLDLYILYAFSSYENQEYLKVTNSNLLLAMITIYSMVALSIIALGFALDINIMNTFKETVLECRGAWMSLGILSTGWFTLWISIHSGI</sequence>
<feature type="region of interest" description="Disordered" evidence="1">
    <location>
        <begin position="528"/>
        <end position="549"/>
    </location>
</feature>